<evidence type="ECO:0000313" key="1">
    <source>
        <dbReference type="EMBL" id="KAH7152950.1"/>
    </source>
</evidence>
<gene>
    <name evidence="1" type="ORF">EDB81DRAFT_629374</name>
</gene>
<dbReference type="GO" id="GO:0003824">
    <property type="term" value="F:catalytic activity"/>
    <property type="evidence" value="ECO:0007669"/>
    <property type="project" value="InterPro"/>
</dbReference>
<dbReference type="PIRSF" id="PIRSF013171">
    <property type="entry name" value="Pur_nuclsid_perm"/>
    <property type="match status" value="1"/>
</dbReference>
<accession>A0A9P9JAZ4</accession>
<dbReference type="Proteomes" id="UP000738349">
    <property type="component" value="Unassembled WGS sequence"/>
</dbReference>
<dbReference type="AlphaFoldDB" id="A0A9P9JAZ4"/>
<keyword evidence="2" id="KW-1185">Reference proteome</keyword>
<reference evidence="1" key="1">
    <citation type="journal article" date="2021" name="Nat. Commun.">
        <title>Genetic determinants of endophytism in the Arabidopsis root mycobiome.</title>
        <authorList>
            <person name="Mesny F."/>
            <person name="Miyauchi S."/>
            <person name="Thiergart T."/>
            <person name="Pickel B."/>
            <person name="Atanasova L."/>
            <person name="Karlsson M."/>
            <person name="Huettel B."/>
            <person name="Barry K.W."/>
            <person name="Haridas S."/>
            <person name="Chen C."/>
            <person name="Bauer D."/>
            <person name="Andreopoulos W."/>
            <person name="Pangilinan J."/>
            <person name="LaButti K."/>
            <person name="Riley R."/>
            <person name="Lipzen A."/>
            <person name="Clum A."/>
            <person name="Drula E."/>
            <person name="Henrissat B."/>
            <person name="Kohler A."/>
            <person name="Grigoriev I.V."/>
            <person name="Martin F.M."/>
            <person name="Hacquard S."/>
        </authorList>
    </citation>
    <scope>NUCLEOTIDE SEQUENCE</scope>
    <source>
        <strain evidence="1">MPI-CAGE-AT-0147</strain>
    </source>
</reference>
<dbReference type="PANTHER" id="PTHR38643">
    <property type="entry name" value="PURINE NUCLEOSIDE PERMEASE C285.05-RELATED"/>
    <property type="match status" value="1"/>
</dbReference>
<evidence type="ECO:0000313" key="2">
    <source>
        <dbReference type="Proteomes" id="UP000738349"/>
    </source>
</evidence>
<dbReference type="PANTHER" id="PTHR38643:SF1">
    <property type="entry name" value="PURINE NUCLEOSIDE PERMEASE C285.05-RELATED"/>
    <property type="match status" value="1"/>
</dbReference>
<dbReference type="OrthoDB" id="2331083at2759"/>
<dbReference type="GO" id="GO:0055085">
    <property type="term" value="P:transmembrane transport"/>
    <property type="evidence" value="ECO:0007669"/>
    <property type="project" value="InterPro"/>
</dbReference>
<proteinExistence type="predicted"/>
<feature type="non-terminal residue" evidence="1">
    <location>
        <position position="1"/>
    </location>
</feature>
<dbReference type="InterPro" id="IPR009486">
    <property type="entry name" value="Pur_nuclsid_perm"/>
</dbReference>
<dbReference type="GO" id="GO:0005783">
    <property type="term" value="C:endoplasmic reticulum"/>
    <property type="evidence" value="ECO:0007669"/>
    <property type="project" value="TreeGrafter"/>
</dbReference>
<protein>
    <submittedName>
        <fullName evidence="1">Purine nucleoside permease</fullName>
    </submittedName>
</protein>
<dbReference type="GO" id="GO:0009116">
    <property type="term" value="P:nucleoside metabolic process"/>
    <property type="evidence" value="ECO:0007669"/>
    <property type="project" value="InterPro"/>
</dbReference>
<comment type="caution">
    <text evidence="1">The sequence shown here is derived from an EMBL/GenBank/DDBJ whole genome shotgun (WGS) entry which is preliminary data.</text>
</comment>
<dbReference type="InterPro" id="IPR035994">
    <property type="entry name" value="Nucleoside_phosphorylase_sf"/>
</dbReference>
<sequence>TSRSPPTVETIAPKVFIVSLFSLEANVWYEHLPGSGVGDLYAQNISVPGLSPQYPSVHCTSDGSVCQVTTGMAEINAATTITSLVLSQKFDLKNTYFILAGIAGVNPKHATLGSVTLARFGIQPALQYEIDPREAPETWKTGYFSFGTQSPLEYPTEFYGTEVFELNEALRDVAFGFASAAKLNDTSYAQEYRTKYEAHGPSYDAAIRSPSLLKCDVLTSDVFFSGNILGEGFEDLTSLWTNGHGKYCMSAMEDNAIFEVLVRFHVHQLVDFSRVILLRTGSNFDRPPPEMDVLTHLRGEHLNGVKIAVDNIFLAGVEIVKGILGDWDETFQSGIKPSNYVGDILGTIGGVPGF</sequence>
<organism evidence="1 2">
    <name type="scientific">Dactylonectria macrodidyma</name>
    <dbReference type="NCBI Taxonomy" id="307937"/>
    <lineage>
        <taxon>Eukaryota</taxon>
        <taxon>Fungi</taxon>
        <taxon>Dikarya</taxon>
        <taxon>Ascomycota</taxon>
        <taxon>Pezizomycotina</taxon>
        <taxon>Sordariomycetes</taxon>
        <taxon>Hypocreomycetidae</taxon>
        <taxon>Hypocreales</taxon>
        <taxon>Nectriaceae</taxon>
        <taxon>Dactylonectria</taxon>
    </lineage>
</organism>
<dbReference type="Gene3D" id="3.40.50.1580">
    <property type="entry name" value="Nucleoside phosphorylase domain"/>
    <property type="match status" value="1"/>
</dbReference>
<dbReference type="Pfam" id="PF06516">
    <property type="entry name" value="NUP"/>
    <property type="match status" value="1"/>
</dbReference>
<dbReference type="EMBL" id="JAGMUV010000006">
    <property type="protein sequence ID" value="KAH7152950.1"/>
    <property type="molecule type" value="Genomic_DNA"/>
</dbReference>
<feature type="non-terminal residue" evidence="1">
    <location>
        <position position="354"/>
    </location>
</feature>
<name>A0A9P9JAZ4_9HYPO</name>